<dbReference type="AlphaFoldDB" id="A0A8E1VCI1"/>
<comment type="caution">
    <text evidence="2">The sequence shown here is derived from an EMBL/GenBank/DDBJ whole genome shotgun (WGS) entry which is preliminary data.</text>
</comment>
<feature type="region of interest" description="Disordered" evidence="1">
    <location>
        <begin position="1"/>
        <end position="26"/>
    </location>
</feature>
<evidence type="ECO:0000256" key="1">
    <source>
        <dbReference type="SAM" id="MobiDB-lite"/>
    </source>
</evidence>
<organism evidence="2 3">
    <name type="scientific">Pantoea dispersa</name>
    <dbReference type="NCBI Taxonomy" id="59814"/>
    <lineage>
        <taxon>Bacteria</taxon>
        <taxon>Pseudomonadati</taxon>
        <taxon>Pseudomonadota</taxon>
        <taxon>Gammaproteobacteria</taxon>
        <taxon>Enterobacterales</taxon>
        <taxon>Erwiniaceae</taxon>
        <taxon>Pantoea</taxon>
    </lineage>
</organism>
<accession>A0A8E1VCI1</accession>
<evidence type="ECO:0000313" key="3">
    <source>
        <dbReference type="Proteomes" id="UP000071979"/>
    </source>
</evidence>
<sequence length="61" mass="7131">MMLSSSQAHACLQHRRQTPATTMGRRRRRNILHRVGFYWGMRREEEYAHASRAGATFTAIL</sequence>
<proteinExistence type="predicted"/>
<dbReference type="Proteomes" id="UP000071979">
    <property type="component" value="Unassembled WGS sequence"/>
</dbReference>
<gene>
    <name evidence="2" type="ORF">SA3R_00300</name>
</gene>
<evidence type="ECO:0000313" key="2">
    <source>
        <dbReference type="EMBL" id="KTS69704.1"/>
    </source>
</evidence>
<protein>
    <submittedName>
        <fullName evidence="2">Uncharacterized protein</fullName>
    </submittedName>
</protein>
<reference evidence="2 3" key="1">
    <citation type="journal article" date="2016" name="Front. Microbiol.">
        <title>Genomic Resource of Rice Seed Associated Bacteria.</title>
        <authorList>
            <person name="Midha S."/>
            <person name="Bansal K."/>
            <person name="Sharma S."/>
            <person name="Kumar N."/>
            <person name="Patil P.P."/>
            <person name="Chaudhry V."/>
            <person name="Patil P.B."/>
        </authorList>
    </citation>
    <scope>NUCLEOTIDE SEQUENCE [LARGE SCALE GENOMIC DNA]</scope>
    <source>
        <strain evidence="2 3">SA3</strain>
    </source>
</reference>
<name>A0A8E1VCI1_9GAMM</name>
<dbReference type="EMBL" id="LDSE01000001">
    <property type="protein sequence ID" value="KTS69704.1"/>
    <property type="molecule type" value="Genomic_DNA"/>
</dbReference>